<reference evidence="8" key="1">
    <citation type="submission" date="2021-01" db="EMBL/GenBank/DDBJ databases">
        <authorList>
            <person name="Corre E."/>
            <person name="Pelletier E."/>
            <person name="Niang G."/>
            <person name="Scheremetjew M."/>
            <person name="Finn R."/>
            <person name="Kale V."/>
            <person name="Holt S."/>
            <person name="Cochrane G."/>
            <person name="Meng A."/>
            <person name="Brown T."/>
            <person name="Cohen L."/>
        </authorList>
    </citation>
    <scope>NUCLEOTIDE SEQUENCE</scope>
    <source>
        <strain evidence="8">CCAP1064/1</strain>
    </source>
</reference>
<feature type="region of interest" description="Disordered" evidence="6">
    <location>
        <begin position="1"/>
        <end position="24"/>
    </location>
</feature>
<dbReference type="SUPFAM" id="SSF56112">
    <property type="entry name" value="Protein kinase-like (PK-like)"/>
    <property type="match status" value="1"/>
</dbReference>
<dbReference type="InterPro" id="IPR000719">
    <property type="entry name" value="Prot_kinase_dom"/>
</dbReference>
<dbReference type="SMART" id="SM00220">
    <property type="entry name" value="S_TKc"/>
    <property type="match status" value="1"/>
</dbReference>
<gene>
    <name evidence="8" type="ORF">PINE0816_LOCUS20957</name>
</gene>
<dbReference type="PANTHER" id="PTHR14030">
    <property type="entry name" value="MITOTIC CHECKPOINT SERINE/THREONINE-PROTEIN KINASE BUB1"/>
    <property type="match status" value="1"/>
</dbReference>
<proteinExistence type="predicted"/>
<sequence length="817" mass="91036">MMFYSPAASCNTSKNAASSTKRGLSSISKPLLSLHTNSKMPPLHCNSFEHQSSKVEEVSDTEENITASFSDVANLLEAAENPQGIFKCISEKSQDPVDKKTNMMEVKMRPYPGDENEQQYNRINSKRGVLRSVQISEVGQREKSDEPCSEKNHNEKRRKKNLPSQEAEMKKEEPKGFTIFCDDVDENDENKSPNIVGPLNQRKINVFEDNHEAEYEERNASLEMKESGDTASFSIFGEAMRNLDITDSAESKAKKDLIRKGKSDKVTFDIFCDEEDTRNVDHGKVVAETIPCKRTLTSGVQNVAKRVLSSRCDDEEVFCNTTMEMKFSLLERVDEVSQPQEASRHEEKKKASSESKAESKAGFSIFCDNDCDLDDFTAHDGPPDESSEPRFGDISRIATPGEHFDTINKIAISYDILHEKNINRALLEAMDDARDDAIYQSQSSCDDDTGLLTQGIVLDRRDNSLPKNLLFKSPTKGTKISIGGKMISVAHELGRGAYGVVLLCNRLKGNENSRMTVALKVQSPTGCLAWEYSVLKRLNQRLPQNRLKESGASWNTCLNGRNSSPFPEAFFFAAYNNGGLLGMTAGSLSGINLVDVVNANKINGGGPVPELIAMHYTTRMLSHIELLHWHGKMLHCDVKPDNWVITASSTACGNSDTFVEGSDLMLVDFGRAIDLTATNSSDPLKALFTGNIAADGTPSIAMKEDRPWGIDIDTYGLCASTHVLLFGVHMETEKRGSRWGLRKPLRRYWDKELWNTFFDTLLNSTIDGAEDIVSGSHPNSLRSIRKMFEAHLDKSSRRAEITSLLKHQTSFLPKKKK</sequence>
<dbReference type="InterPro" id="IPR015661">
    <property type="entry name" value="Bub1/Mad3"/>
</dbReference>
<evidence type="ECO:0000259" key="7">
    <source>
        <dbReference type="PROSITE" id="PS50011"/>
    </source>
</evidence>
<dbReference type="PROSITE" id="PS00107">
    <property type="entry name" value="PROTEIN_KINASE_ATP"/>
    <property type="match status" value="1"/>
</dbReference>
<name>A0A7S0GM99_9STRA</name>
<keyword evidence="3" id="KW-0995">Kinetochore</keyword>
<evidence type="ECO:0000256" key="6">
    <source>
        <dbReference type="SAM" id="MobiDB-lite"/>
    </source>
</evidence>
<feature type="compositionally biased region" description="Basic and acidic residues" evidence="6">
    <location>
        <begin position="342"/>
        <end position="357"/>
    </location>
</feature>
<dbReference type="AlphaFoldDB" id="A0A7S0GM99"/>
<keyword evidence="4" id="KW-0137">Centromere</keyword>
<dbReference type="GO" id="GO:0004672">
    <property type="term" value="F:protein kinase activity"/>
    <property type="evidence" value="ECO:0007669"/>
    <property type="project" value="InterPro"/>
</dbReference>
<evidence type="ECO:0000256" key="5">
    <source>
        <dbReference type="PROSITE-ProRule" id="PRU10141"/>
    </source>
</evidence>
<feature type="binding site" evidence="5">
    <location>
        <position position="520"/>
    </location>
    <ligand>
        <name>ATP</name>
        <dbReference type="ChEBI" id="CHEBI:30616"/>
    </ligand>
</feature>
<protein>
    <recommendedName>
        <fullName evidence="7">Protein kinase domain-containing protein</fullName>
    </recommendedName>
</protein>
<comment type="subcellular location">
    <subcellularLocation>
        <location evidence="1">Chromosome</location>
        <location evidence="1">Centromere</location>
        <location evidence="1">Kinetochore</location>
    </subcellularLocation>
</comment>
<dbReference type="GO" id="GO:0000776">
    <property type="term" value="C:kinetochore"/>
    <property type="evidence" value="ECO:0007669"/>
    <property type="project" value="UniProtKB-KW"/>
</dbReference>
<evidence type="ECO:0000256" key="4">
    <source>
        <dbReference type="ARBA" id="ARBA00023328"/>
    </source>
</evidence>
<dbReference type="Gene3D" id="1.10.510.10">
    <property type="entry name" value="Transferase(Phosphotransferase) domain 1"/>
    <property type="match status" value="1"/>
</dbReference>
<dbReference type="PROSITE" id="PS50011">
    <property type="entry name" value="PROTEIN_KINASE_DOM"/>
    <property type="match status" value="1"/>
</dbReference>
<evidence type="ECO:0000256" key="1">
    <source>
        <dbReference type="ARBA" id="ARBA00004629"/>
    </source>
</evidence>
<keyword evidence="5" id="KW-0547">Nucleotide-binding</keyword>
<feature type="region of interest" description="Disordered" evidence="6">
    <location>
        <begin position="109"/>
        <end position="175"/>
    </location>
</feature>
<evidence type="ECO:0000313" key="8">
    <source>
        <dbReference type="EMBL" id="CAD8424797.1"/>
    </source>
</evidence>
<feature type="domain" description="Protein kinase" evidence="7">
    <location>
        <begin position="487"/>
        <end position="812"/>
    </location>
</feature>
<dbReference type="InterPro" id="IPR011009">
    <property type="entry name" value="Kinase-like_dom_sf"/>
</dbReference>
<accession>A0A7S0GM99</accession>
<dbReference type="InterPro" id="IPR017441">
    <property type="entry name" value="Protein_kinase_ATP_BS"/>
</dbReference>
<keyword evidence="5" id="KW-0067">ATP-binding</keyword>
<feature type="region of interest" description="Disordered" evidence="6">
    <location>
        <begin position="335"/>
        <end position="357"/>
    </location>
</feature>
<evidence type="ECO:0000256" key="2">
    <source>
        <dbReference type="ARBA" id="ARBA00022454"/>
    </source>
</evidence>
<dbReference type="EMBL" id="HBEL01044977">
    <property type="protein sequence ID" value="CAD8424797.1"/>
    <property type="molecule type" value="Transcribed_RNA"/>
</dbReference>
<feature type="compositionally biased region" description="Polar residues" evidence="6">
    <location>
        <begin position="8"/>
        <end position="24"/>
    </location>
</feature>
<keyword evidence="2" id="KW-0158">Chromosome</keyword>
<dbReference type="GO" id="GO:0007094">
    <property type="term" value="P:mitotic spindle assembly checkpoint signaling"/>
    <property type="evidence" value="ECO:0007669"/>
    <property type="project" value="InterPro"/>
</dbReference>
<organism evidence="8">
    <name type="scientific">Proboscia inermis</name>
    <dbReference type="NCBI Taxonomy" id="420281"/>
    <lineage>
        <taxon>Eukaryota</taxon>
        <taxon>Sar</taxon>
        <taxon>Stramenopiles</taxon>
        <taxon>Ochrophyta</taxon>
        <taxon>Bacillariophyta</taxon>
        <taxon>Coscinodiscophyceae</taxon>
        <taxon>Rhizosoleniophycidae</taxon>
        <taxon>Rhizosoleniales</taxon>
        <taxon>Rhizosoleniaceae</taxon>
        <taxon>Proboscia</taxon>
    </lineage>
</organism>
<dbReference type="GO" id="GO:0005524">
    <property type="term" value="F:ATP binding"/>
    <property type="evidence" value="ECO:0007669"/>
    <property type="project" value="UniProtKB-UniRule"/>
</dbReference>
<feature type="compositionally biased region" description="Basic and acidic residues" evidence="6">
    <location>
        <begin position="139"/>
        <end position="153"/>
    </location>
</feature>
<evidence type="ECO:0000256" key="3">
    <source>
        <dbReference type="ARBA" id="ARBA00022838"/>
    </source>
</evidence>